<dbReference type="Proteomes" id="UP001596298">
    <property type="component" value="Unassembled WGS sequence"/>
</dbReference>
<accession>A0ABW2AM65</accession>
<feature type="domain" description="Protein kinase" evidence="1">
    <location>
        <begin position="1"/>
        <end position="249"/>
    </location>
</feature>
<dbReference type="Gene3D" id="1.10.510.10">
    <property type="entry name" value="Transferase(Phosphotransferase) domain 1"/>
    <property type="match status" value="1"/>
</dbReference>
<protein>
    <recommendedName>
        <fullName evidence="1">Protein kinase domain-containing protein</fullName>
    </recommendedName>
</protein>
<dbReference type="RefSeq" id="WP_382404589.1">
    <property type="nucleotide sequence ID" value="NZ_JBHSWH010000001.1"/>
</dbReference>
<gene>
    <name evidence="2" type="ORF">ACFQDH_22495</name>
</gene>
<dbReference type="InterPro" id="IPR000719">
    <property type="entry name" value="Prot_kinase_dom"/>
</dbReference>
<evidence type="ECO:0000259" key="1">
    <source>
        <dbReference type="PROSITE" id="PS50011"/>
    </source>
</evidence>
<evidence type="ECO:0000313" key="2">
    <source>
        <dbReference type="EMBL" id="MFC6707928.1"/>
    </source>
</evidence>
<organism evidence="2 3">
    <name type="scientific">Flexivirga alba</name>
    <dbReference type="NCBI Taxonomy" id="702742"/>
    <lineage>
        <taxon>Bacteria</taxon>
        <taxon>Bacillati</taxon>
        <taxon>Actinomycetota</taxon>
        <taxon>Actinomycetes</taxon>
        <taxon>Micrococcales</taxon>
        <taxon>Dermacoccaceae</taxon>
        <taxon>Flexivirga</taxon>
    </lineage>
</organism>
<comment type="caution">
    <text evidence="2">The sequence shown here is derived from an EMBL/GenBank/DDBJ whole genome shotgun (WGS) entry which is preliminary data.</text>
</comment>
<name>A0ABW2AM65_9MICO</name>
<proteinExistence type="predicted"/>
<dbReference type="EMBL" id="JBHSWH010000001">
    <property type="protein sequence ID" value="MFC6707928.1"/>
    <property type="molecule type" value="Genomic_DNA"/>
</dbReference>
<dbReference type="PROSITE" id="PS50011">
    <property type="entry name" value="PROTEIN_KINASE_DOM"/>
    <property type="match status" value="1"/>
</dbReference>
<reference evidence="3" key="1">
    <citation type="journal article" date="2019" name="Int. J. Syst. Evol. Microbiol.">
        <title>The Global Catalogue of Microorganisms (GCM) 10K type strain sequencing project: providing services to taxonomists for standard genome sequencing and annotation.</title>
        <authorList>
            <consortium name="The Broad Institute Genomics Platform"/>
            <consortium name="The Broad Institute Genome Sequencing Center for Infectious Disease"/>
            <person name="Wu L."/>
            <person name="Ma J."/>
        </authorList>
    </citation>
    <scope>NUCLEOTIDE SEQUENCE [LARGE SCALE GENOMIC DNA]</scope>
    <source>
        <strain evidence="3">CCUG 58127</strain>
    </source>
</reference>
<keyword evidence="3" id="KW-1185">Reference proteome</keyword>
<sequence>MFDSRTQDSGHISYGVRDLSGRRWFVKTPGAEAPSAGGTTREERSRALELAAEVSSAVEHPALIPLDRIIETEEGVVTVSAWFDGELVRAPAELRDDPEHAFSRFKSLPTNEIVAALDAIIELHVRLGEEGWIAGDLYDGCLMYDFATRAIKVMDFECYHRGSYVNHVGRLPGSTRFMAPEESTKGAVIDCRTTVFNLGRMIEILLLERNPDHPSRDVVRAATSEDPSKRPASLADFHRAWRAASGLIL</sequence>
<evidence type="ECO:0000313" key="3">
    <source>
        <dbReference type="Proteomes" id="UP001596298"/>
    </source>
</evidence>
<dbReference type="InterPro" id="IPR011009">
    <property type="entry name" value="Kinase-like_dom_sf"/>
</dbReference>
<dbReference type="SUPFAM" id="SSF56112">
    <property type="entry name" value="Protein kinase-like (PK-like)"/>
    <property type="match status" value="1"/>
</dbReference>